<reference evidence="2 3" key="1">
    <citation type="submission" date="2012-02" db="EMBL/GenBank/DDBJ databases">
        <title>The Genome Sequence of Bacteroides xylanisolvens CL03T12C04.</title>
        <authorList>
            <consortium name="The Broad Institute Genome Sequencing Platform"/>
            <person name="Earl A."/>
            <person name="Ward D."/>
            <person name="Feldgarden M."/>
            <person name="Gevers D."/>
            <person name="Zitomersky N.L."/>
            <person name="Coyne M.J."/>
            <person name="Comstock L.E."/>
            <person name="Young S.K."/>
            <person name="Zeng Q."/>
            <person name="Gargeya S."/>
            <person name="Fitzgerald M."/>
            <person name="Haas B."/>
            <person name="Abouelleil A."/>
            <person name="Alvarado L."/>
            <person name="Arachchi H.M."/>
            <person name="Berlin A."/>
            <person name="Chapman S.B."/>
            <person name="Gearin G."/>
            <person name="Goldberg J."/>
            <person name="Griggs A."/>
            <person name="Gujja S."/>
            <person name="Hansen M."/>
            <person name="Heiman D."/>
            <person name="Howarth C."/>
            <person name="Larimer J."/>
            <person name="Lui A."/>
            <person name="MacDonald P.J.P."/>
            <person name="McCowen C."/>
            <person name="Montmayeur A."/>
            <person name="Murphy C."/>
            <person name="Neiman D."/>
            <person name="Pearson M."/>
            <person name="Priest M."/>
            <person name="Roberts A."/>
            <person name="Saif S."/>
            <person name="Shea T."/>
            <person name="Sisk P."/>
            <person name="Stolte C."/>
            <person name="Sykes S."/>
            <person name="Wortman J."/>
            <person name="Nusbaum C."/>
            <person name="Birren B."/>
        </authorList>
    </citation>
    <scope>NUCLEOTIDE SEQUENCE [LARGE SCALE GENOMIC DNA]</scope>
    <source>
        <strain evidence="2 3">CL03T12C04</strain>
    </source>
</reference>
<dbReference type="InterPro" id="IPR006119">
    <property type="entry name" value="Resolv_N"/>
</dbReference>
<comment type="caution">
    <text evidence="2">The sequence shown here is derived from an EMBL/GenBank/DDBJ whole genome shotgun (WGS) entry which is preliminary data.</text>
</comment>
<dbReference type="GO" id="GO:0003677">
    <property type="term" value="F:DNA binding"/>
    <property type="evidence" value="ECO:0007669"/>
    <property type="project" value="InterPro"/>
</dbReference>
<organism evidence="2 3">
    <name type="scientific">Bacteroides xylanisolvens CL03T12C04</name>
    <dbReference type="NCBI Taxonomy" id="997892"/>
    <lineage>
        <taxon>Bacteria</taxon>
        <taxon>Pseudomonadati</taxon>
        <taxon>Bacteroidota</taxon>
        <taxon>Bacteroidia</taxon>
        <taxon>Bacteroidales</taxon>
        <taxon>Bacteroidaceae</taxon>
        <taxon>Bacteroides</taxon>
    </lineage>
</organism>
<dbReference type="Pfam" id="PF00239">
    <property type="entry name" value="Resolvase"/>
    <property type="match status" value="1"/>
</dbReference>
<dbReference type="InterPro" id="IPR050639">
    <property type="entry name" value="SSR_resolvase"/>
</dbReference>
<gene>
    <name evidence="2" type="ORF">HMPREF1074_00357</name>
</gene>
<evidence type="ECO:0000313" key="3">
    <source>
        <dbReference type="Proteomes" id="UP000003566"/>
    </source>
</evidence>
<dbReference type="EMBL" id="AGXE01000004">
    <property type="protein sequence ID" value="EIY87968.1"/>
    <property type="molecule type" value="Genomic_DNA"/>
</dbReference>
<dbReference type="HOGENOM" id="CLU_010686_8_2_10"/>
<dbReference type="RefSeq" id="WP_008020848.1">
    <property type="nucleotide sequence ID" value="NZ_JAGHEF010000003.1"/>
</dbReference>
<dbReference type="PANTHER" id="PTHR30461:SF19">
    <property type="entry name" value="SITE-SPECIFIC RECOMBINASE RESOLVASE FAMILY"/>
    <property type="match status" value="1"/>
</dbReference>
<dbReference type="AlphaFoldDB" id="I9UYY7"/>
<evidence type="ECO:0000259" key="1">
    <source>
        <dbReference type="PROSITE" id="PS51736"/>
    </source>
</evidence>
<protein>
    <recommendedName>
        <fullName evidence="1">Resolvase/invertase-type recombinase catalytic domain-containing protein</fullName>
    </recommendedName>
</protein>
<dbReference type="Proteomes" id="UP000003566">
    <property type="component" value="Unassembled WGS sequence"/>
</dbReference>
<feature type="domain" description="Resolvase/invertase-type recombinase catalytic" evidence="1">
    <location>
        <begin position="4"/>
        <end position="155"/>
    </location>
</feature>
<proteinExistence type="predicted"/>
<sequence length="216" mass="24740">MRKNAVIYSRVSSLNDRQNAERQIADLTQFADRNDFTILEIFSEKISGAKKNEERVILTNCLEYCVVNRVDTLLLSELSRLGRNTLEVLKSLDYLHNNKVNVYIQNLSINTLLDNKEINPVASILVTVMAEMAKIERANIVYRLNSGRNNYIANGGKLGRKAGSIKTLEKKKEEYKDVIRLLKLNYSIRNVAKLANCSISTVQRIKKTFEIQKEEL</sequence>
<dbReference type="SMART" id="SM00857">
    <property type="entry name" value="Resolvase"/>
    <property type="match status" value="1"/>
</dbReference>
<evidence type="ECO:0000313" key="2">
    <source>
        <dbReference type="EMBL" id="EIY87968.1"/>
    </source>
</evidence>
<dbReference type="PATRIC" id="fig|997892.3.peg.356"/>
<dbReference type="CDD" id="cd03768">
    <property type="entry name" value="SR_ResInv"/>
    <property type="match status" value="1"/>
</dbReference>
<dbReference type="PROSITE" id="PS51736">
    <property type="entry name" value="RECOMBINASES_3"/>
    <property type="match status" value="1"/>
</dbReference>
<dbReference type="Gene3D" id="1.10.10.60">
    <property type="entry name" value="Homeodomain-like"/>
    <property type="match status" value="1"/>
</dbReference>
<dbReference type="PANTHER" id="PTHR30461">
    <property type="entry name" value="DNA-INVERTASE FROM LAMBDOID PROPHAGE"/>
    <property type="match status" value="1"/>
</dbReference>
<dbReference type="GO" id="GO:0000150">
    <property type="term" value="F:DNA strand exchange activity"/>
    <property type="evidence" value="ECO:0007669"/>
    <property type="project" value="InterPro"/>
</dbReference>
<dbReference type="SUPFAM" id="SSF53041">
    <property type="entry name" value="Resolvase-like"/>
    <property type="match status" value="1"/>
</dbReference>
<name>I9UYY7_9BACE</name>
<accession>I9UYY7</accession>
<dbReference type="InterPro" id="IPR036162">
    <property type="entry name" value="Resolvase-like_N_sf"/>
</dbReference>
<dbReference type="Gene3D" id="3.40.50.1390">
    <property type="entry name" value="Resolvase, N-terminal catalytic domain"/>
    <property type="match status" value="1"/>
</dbReference>